<evidence type="ECO:0000313" key="2">
    <source>
        <dbReference type="EMBL" id="RLN05247.1"/>
    </source>
</evidence>
<dbReference type="AlphaFoldDB" id="A0A3L6RLC5"/>
<sequence length="388" mass="43927">MDPNSTFLLNIKLLGNRRKARKDMRCFAFEKVVDSDLINYKDFIESVVEQCPPGYLEVAYIQYYDESSKTFPEVKCDKELMSMFEKHMQQKVVLYCDPSQPYEPITEWPSDDQSQPQNSIEDDDDSYLRNPLPHNEHVGVDEETMYLEKEPILAIVCADKEKDQDYVPECGNRDEDEESEDESEDEDEHEVLSDEELLGQHKCPICQDFGHHWHKCKKGNPDDIAAMMEIRGPPKKKKKTTNSAHSSIVPIGDGAPQSSMTFPPSQSLETTIEKKGASTSGASNSQSLDTTNNTKNKRKRINTDSAASKRCRSRSGSNQPEPISEEHEQTNAPPKEKAKRKGKVKQASKKITKIPMPPLDSPAMATRSKKLVPSSPSMSTRSKRRLNL</sequence>
<dbReference type="Proteomes" id="UP000275267">
    <property type="component" value="Unassembled WGS sequence"/>
</dbReference>
<evidence type="ECO:0000256" key="1">
    <source>
        <dbReference type="SAM" id="MobiDB-lite"/>
    </source>
</evidence>
<accession>A0A3L6RLC5</accession>
<feature type="compositionally biased region" description="Polar residues" evidence="1">
    <location>
        <begin position="256"/>
        <end position="270"/>
    </location>
</feature>
<comment type="caution">
    <text evidence="2">The sequence shown here is derived from an EMBL/GenBank/DDBJ whole genome shotgun (WGS) entry which is preliminary data.</text>
</comment>
<protein>
    <submittedName>
        <fullName evidence="2">Uncharacterized protein</fullName>
    </submittedName>
</protein>
<keyword evidence="3" id="KW-1185">Reference proteome</keyword>
<organism evidence="2 3">
    <name type="scientific">Panicum miliaceum</name>
    <name type="common">Proso millet</name>
    <name type="synonym">Broomcorn millet</name>
    <dbReference type="NCBI Taxonomy" id="4540"/>
    <lineage>
        <taxon>Eukaryota</taxon>
        <taxon>Viridiplantae</taxon>
        <taxon>Streptophyta</taxon>
        <taxon>Embryophyta</taxon>
        <taxon>Tracheophyta</taxon>
        <taxon>Spermatophyta</taxon>
        <taxon>Magnoliopsida</taxon>
        <taxon>Liliopsida</taxon>
        <taxon>Poales</taxon>
        <taxon>Poaceae</taxon>
        <taxon>PACMAD clade</taxon>
        <taxon>Panicoideae</taxon>
        <taxon>Panicodae</taxon>
        <taxon>Paniceae</taxon>
        <taxon>Panicinae</taxon>
        <taxon>Panicum</taxon>
        <taxon>Panicum sect. Panicum</taxon>
    </lineage>
</organism>
<feature type="region of interest" description="Disordered" evidence="1">
    <location>
        <begin position="103"/>
        <end position="143"/>
    </location>
</feature>
<feature type="region of interest" description="Disordered" evidence="1">
    <location>
        <begin position="165"/>
        <end position="196"/>
    </location>
</feature>
<feature type="compositionally biased region" description="Basic and acidic residues" evidence="1">
    <location>
        <begin position="134"/>
        <end position="143"/>
    </location>
</feature>
<feature type="compositionally biased region" description="Acidic residues" evidence="1">
    <location>
        <begin position="174"/>
        <end position="196"/>
    </location>
</feature>
<gene>
    <name evidence="2" type="ORF">C2845_PM13G08310</name>
</gene>
<dbReference type="OrthoDB" id="680707at2759"/>
<name>A0A3L6RLC5_PANMI</name>
<reference evidence="3" key="1">
    <citation type="journal article" date="2019" name="Nat. Commun.">
        <title>The genome of broomcorn millet.</title>
        <authorList>
            <person name="Zou C."/>
            <person name="Miki D."/>
            <person name="Li D."/>
            <person name="Tang Q."/>
            <person name="Xiao L."/>
            <person name="Rajput S."/>
            <person name="Deng P."/>
            <person name="Jia W."/>
            <person name="Huang R."/>
            <person name="Zhang M."/>
            <person name="Sun Y."/>
            <person name="Hu J."/>
            <person name="Fu X."/>
            <person name="Schnable P.S."/>
            <person name="Li F."/>
            <person name="Zhang H."/>
            <person name="Feng B."/>
            <person name="Zhu X."/>
            <person name="Liu R."/>
            <person name="Schnable J.C."/>
            <person name="Zhu J.-K."/>
            <person name="Zhang H."/>
        </authorList>
    </citation>
    <scope>NUCLEOTIDE SEQUENCE [LARGE SCALE GENOMIC DNA]</scope>
</reference>
<feature type="compositionally biased region" description="Polar residues" evidence="1">
    <location>
        <begin position="277"/>
        <end position="289"/>
    </location>
</feature>
<feature type="region of interest" description="Disordered" evidence="1">
    <location>
        <begin position="214"/>
        <end position="388"/>
    </location>
</feature>
<evidence type="ECO:0000313" key="3">
    <source>
        <dbReference type="Proteomes" id="UP000275267"/>
    </source>
</evidence>
<feature type="compositionally biased region" description="Basic residues" evidence="1">
    <location>
        <begin position="337"/>
        <end position="352"/>
    </location>
</feature>
<dbReference type="EMBL" id="PQIB02000008">
    <property type="protein sequence ID" value="RLN05247.1"/>
    <property type="molecule type" value="Genomic_DNA"/>
</dbReference>
<proteinExistence type="predicted"/>